<accession>A0A3A1Y2L2</accession>
<evidence type="ECO:0000313" key="2">
    <source>
        <dbReference type="EMBL" id="RIY31671.1"/>
    </source>
</evidence>
<keyword evidence="1" id="KW-0472">Membrane</keyword>
<reference evidence="2 3" key="1">
    <citation type="submission" date="2017-08" db="EMBL/GenBank/DDBJ databases">
        <title>Reclassification of Bisgaard taxon 37 and 44.</title>
        <authorList>
            <person name="Christensen H."/>
        </authorList>
    </citation>
    <scope>NUCLEOTIDE SEQUENCE [LARGE SCALE GENOMIC DNA]</scope>
    <source>
        <strain evidence="2 3">B96_4</strain>
    </source>
</reference>
<keyword evidence="3" id="KW-1185">Reference proteome</keyword>
<dbReference type="AlphaFoldDB" id="A0A3A1Y2L2"/>
<dbReference type="InterPro" id="IPR010664">
    <property type="entry name" value="LipoPS_assembly_LptC-rel"/>
</dbReference>
<organism evidence="2 3">
    <name type="scientific">Psittacicella melopsittaci</name>
    <dbReference type="NCBI Taxonomy" id="2028576"/>
    <lineage>
        <taxon>Bacteria</taxon>
        <taxon>Pseudomonadati</taxon>
        <taxon>Pseudomonadota</taxon>
        <taxon>Gammaproteobacteria</taxon>
        <taxon>Pasteurellales</taxon>
        <taxon>Psittacicellaceae</taxon>
        <taxon>Psittacicella</taxon>
    </lineage>
</organism>
<gene>
    <name evidence="2" type="primary">lptC</name>
    <name evidence="2" type="ORF">CJP74_06630</name>
</gene>
<proteinExistence type="predicted"/>
<dbReference type="Gene3D" id="2.60.450.10">
    <property type="entry name" value="Lipopolysaccharide (LPS) transport protein A like domain"/>
    <property type="match status" value="1"/>
</dbReference>
<evidence type="ECO:0000313" key="3">
    <source>
        <dbReference type="Proteomes" id="UP000266258"/>
    </source>
</evidence>
<dbReference type="GO" id="GO:0015221">
    <property type="term" value="F:lipopolysaccharide transmembrane transporter activity"/>
    <property type="evidence" value="ECO:0007669"/>
    <property type="project" value="InterPro"/>
</dbReference>
<dbReference type="EMBL" id="NRJH01000057">
    <property type="protein sequence ID" value="RIY31671.1"/>
    <property type="molecule type" value="Genomic_DNA"/>
</dbReference>
<dbReference type="OrthoDB" id="5659892at2"/>
<name>A0A3A1Y2L2_9GAMM</name>
<comment type="caution">
    <text evidence="2">The sequence shown here is derived from an EMBL/GenBank/DDBJ whole genome shotgun (WGS) entry which is preliminary data.</text>
</comment>
<dbReference type="Proteomes" id="UP000266258">
    <property type="component" value="Unassembled WGS sequence"/>
</dbReference>
<feature type="transmembrane region" description="Helical" evidence="1">
    <location>
        <begin position="7"/>
        <end position="24"/>
    </location>
</feature>
<dbReference type="Pfam" id="PF06835">
    <property type="entry name" value="LptC"/>
    <property type="match status" value="1"/>
</dbReference>
<sequence length="182" mass="20561">MIIQKRLIFVFVLLAISIGFYSLYTNDDETTGADAPVALPQMELTNAVMSNFDPLGNSQYVVISSTVTKGQDNTFNFNNVLAYSLNQENLDNSVFMRTSTAYLENKIIRFNNPVQIFTINDSRFERANLSNAEFNLNTNILSSNSPITIFGQSYTTKAAGFRFFLKENRYTLEGDVETNYGF</sequence>
<keyword evidence="1" id="KW-1133">Transmembrane helix</keyword>
<dbReference type="NCBIfam" id="TIGR04409">
    <property type="entry name" value="LptC_YrbK"/>
    <property type="match status" value="1"/>
</dbReference>
<evidence type="ECO:0000256" key="1">
    <source>
        <dbReference type="SAM" id="Phobius"/>
    </source>
</evidence>
<dbReference type="InterPro" id="IPR026265">
    <property type="entry name" value="LptC"/>
</dbReference>
<protein>
    <submittedName>
        <fullName evidence="2">LPS export ABC transporter periplasmic protein LptC</fullName>
    </submittedName>
</protein>
<keyword evidence="1" id="KW-0812">Transmembrane</keyword>
<dbReference type="GO" id="GO:0005886">
    <property type="term" value="C:plasma membrane"/>
    <property type="evidence" value="ECO:0007669"/>
    <property type="project" value="InterPro"/>
</dbReference>